<keyword evidence="1" id="KW-0472">Membrane</keyword>
<reference evidence="2 3" key="1">
    <citation type="journal article" date="2001" name="Proc. Natl. Acad. Sci. U.S.A.">
        <title>An Epstein-Barr-related herpesvirus from marmoset lymphomas.</title>
        <authorList>
            <person name="Cho Y."/>
            <person name="Ramer J."/>
            <person name="Rivailler P."/>
            <person name="Quink C."/>
            <person name="Garber R.L."/>
            <person name="Beier D.R."/>
            <person name="Wang F."/>
        </authorList>
    </citation>
    <scope>NUCLEOTIDE SEQUENCE [LARGE SCALE GENOMIC DNA]</scope>
    <source>
        <strain evidence="2 3">CJ0149</strain>
    </source>
</reference>
<dbReference type="EMBL" id="AF319782">
    <property type="protein sequence ID" value="AAN64281.1"/>
    <property type="molecule type" value="Genomic_DNA"/>
</dbReference>
<protein>
    <submittedName>
        <fullName evidence="2">ORF60</fullName>
    </submittedName>
</protein>
<sequence>MSLGVETEPKIGFDPTPAEILVLGLGALQVSFTAFRLFVLRGCHESSVVPDWLASLAEDQSLFVRWAKGAALALNEDVVGVPPSVCHDVCNQHQRPGNMPIAHHSQTRLRAVGCLRALHPLVGNGVSALCNVFLLVYFLTVRELLPAFSDEIMAWIYLTFPYCEGTRSVSRGYRSHIRKFFCEALHRANYDPPLIKIDGKTVERYFSWKNRVPGLDQFSFVPVPAINDSDRSRTLPGYTAMGGDEAAHDDAALRALQGHASTVCCGNPVQWMWFRLLAASCCRSRHCLLPVPIGTGRGKGTCSIGDVWACSNENAELLSDVFSAVVSRATLSCILDIPPVGPYALKCFRGLLKHNVPRACFCLDCGYCLNFGKSTRSSSTFKPSSYHFYPRDQKEKHTLVCNSSGRVYCSNCGSADLGSIPLVEPPSGEGVWGAWPRIRAVLPHNAAYDFRQMDRPLDVVVPCLGGARTCARPTLVRGMTIRHLLYLTLPDSLDKPRCFVCAQKTWSREVSVTTQRPDGECSVKGFEDQALPDEQDAIDTESIFPCFRIKSHPRLWCAGCRLFTARYGRQTSTSSECAK</sequence>
<keyword evidence="1" id="KW-0812">Transmembrane</keyword>
<dbReference type="RefSeq" id="NP_733914.1">
    <property type="nucleotide sequence ID" value="NC_004367.1"/>
</dbReference>
<name>Q8BEN6_9GAMA</name>
<keyword evidence="1" id="KW-1133">Transmembrane helix</keyword>
<dbReference type="Proteomes" id="UP000202809">
    <property type="component" value="Segment"/>
</dbReference>
<evidence type="ECO:0000313" key="3">
    <source>
        <dbReference type="Proteomes" id="UP000202809"/>
    </source>
</evidence>
<dbReference type="Pfam" id="PF03117">
    <property type="entry name" value="Herpes_UL49_1"/>
    <property type="match status" value="1"/>
</dbReference>
<dbReference type="GO" id="GO:0019033">
    <property type="term" value="C:viral tegument"/>
    <property type="evidence" value="ECO:0007669"/>
    <property type="project" value="InterPro"/>
</dbReference>
<organism evidence="2 3">
    <name type="scientific">callitrichine gammaherpesvirus 3</name>
    <name type="common">Marmoset lymphocryptovirus</name>
    <dbReference type="NCBI Taxonomy" id="106331"/>
    <lineage>
        <taxon>Viruses</taxon>
        <taxon>Duplodnaviria</taxon>
        <taxon>Heunggongvirae</taxon>
        <taxon>Peploviricota</taxon>
        <taxon>Herviviricetes</taxon>
        <taxon>Herpesvirales</taxon>
        <taxon>Orthoherpesviridae</taxon>
        <taxon>Gammaherpesvirinae</taxon>
        <taxon>Lymphocryptovirus</taxon>
        <taxon>Lymphocryptovirus callitrichinegamma3</taxon>
    </lineage>
</organism>
<feature type="transmembrane region" description="Helical" evidence="1">
    <location>
        <begin position="117"/>
        <end position="139"/>
    </location>
</feature>
<evidence type="ECO:0000313" key="2">
    <source>
        <dbReference type="EMBL" id="AAN64281.1"/>
    </source>
</evidence>
<keyword evidence="3" id="KW-1185">Reference proteome</keyword>
<dbReference type="GO" id="GO:0016032">
    <property type="term" value="P:viral process"/>
    <property type="evidence" value="ECO:0007669"/>
    <property type="project" value="InterPro"/>
</dbReference>
<accession>Q8BEN6</accession>
<reference evidence="2 3" key="2">
    <citation type="journal article" date="2002" name="J. Virol.">
        <title>Complete genomic sequence of an Epstein-Barr virus-related herpesvirus naturally infecting a new world primate: a defining point in the evolution of oncogenic lymphocryptoviruses.</title>
        <authorList>
            <person name="Rivailler P."/>
            <person name="Cho Y.G."/>
            <person name="Wang F."/>
        </authorList>
    </citation>
    <scope>NUCLEOTIDE SEQUENCE [LARGE SCALE GENOMIC DNA]</scope>
    <source>
        <strain evidence="2 3">CJ0149</strain>
    </source>
</reference>
<dbReference type="GeneID" id="955918"/>
<dbReference type="KEGG" id="vg:955918"/>
<feature type="transmembrane region" description="Helical" evidence="1">
    <location>
        <begin position="20"/>
        <end position="39"/>
    </location>
</feature>
<proteinExistence type="predicted"/>
<evidence type="ECO:0000256" key="1">
    <source>
        <dbReference type="SAM" id="Phobius"/>
    </source>
</evidence>
<dbReference type="OrthoDB" id="7039at10239"/>
<dbReference type="InterPro" id="IPR004339">
    <property type="entry name" value="UL49"/>
</dbReference>